<dbReference type="STRING" id="1612308.SAMN05444581_106123"/>
<evidence type="ECO:0000313" key="9">
    <source>
        <dbReference type="EMBL" id="SFK34330.1"/>
    </source>
</evidence>
<reference evidence="9 10" key="1">
    <citation type="submission" date="2016-10" db="EMBL/GenBank/DDBJ databases">
        <authorList>
            <person name="de Groot N.N."/>
        </authorList>
    </citation>
    <scope>NUCLEOTIDE SEQUENCE [LARGE SCALE GENOMIC DNA]</scope>
    <source>
        <strain evidence="9 10">NE2</strain>
    </source>
</reference>
<proteinExistence type="inferred from homology"/>
<evidence type="ECO:0000256" key="2">
    <source>
        <dbReference type="ARBA" id="ARBA00004963"/>
    </source>
</evidence>
<keyword evidence="4 7" id="KW-0479">Metal-binding</keyword>
<dbReference type="UniPathway" id="UPA00619">
    <property type="reaction ID" value="UER00676"/>
</dbReference>
<dbReference type="SUPFAM" id="SSF56281">
    <property type="entry name" value="Metallo-hydrolase/oxidoreductase"/>
    <property type="match status" value="1"/>
</dbReference>
<comment type="similarity">
    <text evidence="3 7">Belongs to the metallo-beta-lactamase superfamily. Glyoxalase II family.</text>
</comment>
<dbReference type="GO" id="GO:0019243">
    <property type="term" value="P:methylglyoxal catabolic process to D-lactate via S-lactoyl-glutathione"/>
    <property type="evidence" value="ECO:0007669"/>
    <property type="project" value="UniProtKB-UniRule"/>
</dbReference>
<dbReference type="GO" id="GO:0046872">
    <property type="term" value="F:metal ion binding"/>
    <property type="evidence" value="ECO:0007669"/>
    <property type="project" value="UniProtKB-KW"/>
</dbReference>
<name>A0A1I3YRD9_9HYPH</name>
<keyword evidence="5 7" id="KW-0378">Hydrolase</keyword>
<dbReference type="SMART" id="SM00849">
    <property type="entry name" value="Lactamase_B"/>
    <property type="match status" value="1"/>
</dbReference>
<keyword evidence="10" id="KW-1185">Reference proteome</keyword>
<evidence type="ECO:0000256" key="6">
    <source>
        <dbReference type="ARBA" id="ARBA00022833"/>
    </source>
</evidence>
<dbReference type="Pfam" id="PF00753">
    <property type="entry name" value="Lactamase_B"/>
    <property type="match status" value="1"/>
</dbReference>
<dbReference type="NCBIfam" id="TIGR03413">
    <property type="entry name" value="GSH_gloB"/>
    <property type="match status" value="1"/>
</dbReference>
<dbReference type="Proteomes" id="UP000198755">
    <property type="component" value="Unassembled WGS sequence"/>
</dbReference>
<feature type="binding site" evidence="7">
    <location>
        <position position="56"/>
    </location>
    <ligand>
        <name>Zn(2+)</name>
        <dbReference type="ChEBI" id="CHEBI:29105"/>
        <label>1</label>
    </ligand>
</feature>
<dbReference type="Gene3D" id="3.60.15.10">
    <property type="entry name" value="Ribonuclease Z/Hydroxyacylglutathione hydrolase-like"/>
    <property type="match status" value="1"/>
</dbReference>
<dbReference type="PANTHER" id="PTHR43705">
    <property type="entry name" value="HYDROXYACYLGLUTATHIONE HYDROLASE"/>
    <property type="match status" value="1"/>
</dbReference>
<dbReference type="PIRSF" id="PIRSF005457">
    <property type="entry name" value="Glx"/>
    <property type="match status" value="1"/>
</dbReference>
<feature type="binding site" evidence="7">
    <location>
        <position position="60"/>
    </location>
    <ligand>
        <name>Zn(2+)</name>
        <dbReference type="ChEBI" id="CHEBI:29105"/>
        <label>2</label>
    </ligand>
</feature>
<organism evidence="9 10">
    <name type="scientific">Methylocapsa palsarum</name>
    <dbReference type="NCBI Taxonomy" id="1612308"/>
    <lineage>
        <taxon>Bacteria</taxon>
        <taxon>Pseudomonadati</taxon>
        <taxon>Pseudomonadota</taxon>
        <taxon>Alphaproteobacteria</taxon>
        <taxon>Hyphomicrobiales</taxon>
        <taxon>Beijerinckiaceae</taxon>
        <taxon>Methylocapsa</taxon>
    </lineage>
</organism>
<feature type="domain" description="Metallo-beta-lactamase" evidence="8">
    <location>
        <begin position="13"/>
        <end position="173"/>
    </location>
</feature>
<evidence type="ECO:0000256" key="7">
    <source>
        <dbReference type="HAMAP-Rule" id="MF_01374"/>
    </source>
</evidence>
<feature type="binding site" evidence="7">
    <location>
        <position position="135"/>
    </location>
    <ligand>
        <name>Zn(2+)</name>
        <dbReference type="ChEBI" id="CHEBI:29105"/>
        <label>2</label>
    </ligand>
</feature>
<comment type="cofactor">
    <cofactor evidence="7">
        <name>Zn(2+)</name>
        <dbReference type="ChEBI" id="CHEBI:29105"/>
    </cofactor>
    <text evidence="7">Binds 2 Zn(2+) ions per subunit.</text>
</comment>
<comment type="function">
    <text evidence="7">Thiolesterase that catalyzes the hydrolysis of S-D-lactoyl-glutathione to form glutathione and D-lactic acid.</text>
</comment>
<comment type="pathway">
    <text evidence="2 7">Secondary metabolite metabolism; methylglyoxal degradation; (R)-lactate from methylglyoxal: step 2/2.</text>
</comment>
<comment type="catalytic activity">
    <reaction evidence="1 7">
        <text>an S-(2-hydroxyacyl)glutathione + H2O = a 2-hydroxy carboxylate + glutathione + H(+)</text>
        <dbReference type="Rhea" id="RHEA:21864"/>
        <dbReference type="ChEBI" id="CHEBI:15377"/>
        <dbReference type="ChEBI" id="CHEBI:15378"/>
        <dbReference type="ChEBI" id="CHEBI:57925"/>
        <dbReference type="ChEBI" id="CHEBI:58896"/>
        <dbReference type="ChEBI" id="CHEBI:71261"/>
        <dbReference type="EC" id="3.1.2.6"/>
    </reaction>
</comment>
<dbReference type="InterPro" id="IPR035680">
    <property type="entry name" value="Clx_II_MBL"/>
</dbReference>
<evidence type="ECO:0000256" key="3">
    <source>
        <dbReference type="ARBA" id="ARBA00006759"/>
    </source>
</evidence>
<comment type="subunit">
    <text evidence="7">Monomer.</text>
</comment>
<gene>
    <name evidence="7" type="primary">gloB</name>
    <name evidence="9" type="ORF">SAMN05444581_106123</name>
</gene>
<dbReference type="InterPro" id="IPR036866">
    <property type="entry name" value="RibonucZ/Hydroxyglut_hydro"/>
</dbReference>
<dbReference type="Pfam" id="PF16123">
    <property type="entry name" value="HAGH_C"/>
    <property type="match status" value="1"/>
</dbReference>
<feature type="binding site" evidence="7">
    <location>
        <position position="135"/>
    </location>
    <ligand>
        <name>Zn(2+)</name>
        <dbReference type="ChEBI" id="CHEBI:29105"/>
        <label>1</label>
    </ligand>
</feature>
<sequence length="257" mass="27332">MSAQIHQFLCLSDNFGVLLHDPRTRATAAIDAPDAAPILAALAGRGWELTDILITHHHQDHVQGVAGLKAAFPKARVTGPAKEAAKIPGGLDAGVGEGDRVDIGSLGGKVIDVPGHTSGHVAYWFLQDDLLFAGDTLFAMGCGRGFEEPPAVLFHSLMKLARLPGETQVYCGHEYTLANARFALTVDPNNALLTERAEKVAALRKAGKFTLPTTITLELATNPFLRADDPSVKAAVGMRGGDPTAVFAELRERKNRA</sequence>
<dbReference type="EMBL" id="FOSN01000006">
    <property type="protein sequence ID" value="SFK34330.1"/>
    <property type="molecule type" value="Genomic_DNA"/>
</dbReference>
<accession>A0A1I3YRD9</accession>
<dbReference type="CDD" id="cd07723">
    <property type="entry name" value="hydroxyacylglutathione_hydrolase_MBL-fold"/>
    <property type="match status" value="1"/>
</dbReference>
<dbReference type="InterPro" id="IPR032282">
    <property type="entry name" value="HAGH_C"/>
</dbReference>
<keyword evidence="6 7" id="KW-0862">Zinc</keyword>
<dbReference type="PANTHER" id="PTHR43705:SF1">
    <property type="entry name" value="HYDROXYACYLGLUTATHIONE HYDROLASE GLOB"/>
    <property type="match status" value="1"/>
</dbReference>
<feature type="binding site" evidence="7">
    <location>
        <position position="58"/>
    </location>
    <ligand>
        <name>Zn(2+)</name>
        <dbReference type="ChEBI" id="CHEBI:29105"/>
        <label>1</label>
    </ligand>
</feature>
<evidence type="ECO:0000313" key="10">
    <source>
        <dbReference type="Proteomes" id="UP000198755"/>
    </source>
</evidence>
<dbReference type="InterPro" id="IPR001279">
    <property type="entry name" value="Metallo-B-lactamas"/>
</dbReference>
<dbReference type="EC" id="3.1.2.6" evidence="7"/>
<evidence type="ECO:0000256" key="1">
    <source>
        <dbReference type="ARBA" id="ARBA00001623"/>
    </source>
</evidence>
<dbReference type="InterPro" id="IPR017782">
    <property type="entry name" value="Hydroxyacylglutathione_Hdrlase"/>
</dbReference>
<feature type="binding site" evidence="7">
    <location>
        <position position="116"/>
    </location>
    <ligand>
        <name>Zn(2+)</name>
        <dbReference type="ChEBI" id="CHEBI:29105"/>
        <label>1</label>
    </ligand>
</feature>
<dbReference type="HAMAP" id="MF_01374">
    <property type="entry name" value="Glyoxalase_2"/>
    <property type="match status" value="1"/>
</dbReference>
<evidence type="ECO:0000259" key="8">
    <source>
        <dbReference type="SMART" id="SM00849"/>
    </source>
</evidence>
<dbReference type="RefSeq" id="WP_091681138.1">
    <property type="nucleotide sequence ID" value="NZ_FOSN01000006.1"/>
</dbReference>
<dbReference type="AlphaFoldDB" id="A0A1I3YRD9"/>
<dbReference type="GO" id="GO:0004416">
    <property type="term" value="F:hydroxyacylglutathione hydrolase activity"/>
    <property type="evidence" value="ECO:0007669"/>
    <property type="project" value="UniProtKB-UniRule"/>
</dbReference>
<protein>
    <recommendedName>
        <fullName evidence="7">Hydroxyacylglutathione hydrolase</fullName>
        <ecNumber evidence="7">3.1.2.6</ecNumber>
    </recommendedName>
    <alternativeName>
        <fullName evidence="7">Glyoxalase II</fullName>
        <shortName evidence="7">Glx II</shortName>
    </alternativeName>
</protein>
<dbReference type="InterPro" id="IPR050110">
    <property type="entry name" value="Glyoxalase_II_hydrolase"/>
</dbReference>
<evidence type="ECO:0000256" key="4">
    <source>
        <dbReference type="ARBA" id="ARBA00022723"/>
    </source>
</evidence>
<feature type="binding site" evidence="7">
    <location>
        <position position="173"/>
    </location>
    <ligand>
        <name>Zn(2+)</name>
        <dbReference type="ChEBI" id="CHEBI:29105"/>
        <label>2</label>
    </ligand>
</feature>
<dbReference type="OrthoDB" id="9802248at2"/>
<evidence type="ECO:0000256" key="5">
    <source>
        <dbReference type="ARBA" id="ARBA00022801"/>
    </source>
</evidence>
<feature type="binding site" evidence="7">
    <location>
        <position position="61"/>
    </location>
    <ligand>
        <name>Zn(2+)</name>
        <dbReference type="ChEBI" id="CHEBI:29105"/>
        <label>2</label>
    </ligand>
</feature>